<dbReference type="RefSeq" id="WP_043779146.1">
    <property type="nucleotide sequence ID" value="NZ_JMQI01000024.1"/>
</dbReference>
<evidence type="ECO:0008006" key="3">
    <source>
        <dbReference type="Google" id="ProtNLM"/>
    </source>
</evidence>
<keyword evidence="2" id="KW-1185">Reference proteome</keyword>
<protein>
    <recommendedName>
        <fullName evidence="3">IrrE N-terminal-like domain-containing protein</fullName>
    </recommendedName>
</protein>
<comment type="caution">
    <text evidence="1">The sequence shown here is derived from an EMBL/GenBank/DDBJ whole genome shotgun (WGS) entry which is preliminary data.</text>
</comment>
<evidence type="ECO:0000313" key="2">
    <source>
        <dbReference type="Proteomes" id="UP000027345"/>
    </source>
</evidence>
<proteinExistence type="predicted"/>
<gene>
    <name evidence="1" type="ORF">DV20_11375</name>
</gene>
<evidence type="ECO:0000313" key="1">
    <source>
        <dbReference type="EMBL" id="KDN21982.1"/>
    </source>
</evidence>
<dbReference type="eggNOG" id="COG2856">
    <property type="taxonomic scope" value="Bacteria"/>
</dbReference>
<dbReference type="EMBL" id="JMQI01000024">
    <property type="protein sequence ID" value="KDN21982.1"/>
    <property type="molecule type" value="Genomic_DNA"/>
</dbReference>
<reference evidence="1 2" key="1">
    <citation type="submission" date="2014-05" db="EMBL/GenBank/DDBJ databases">
        <title>Draft genome sequence of Amycolatopsis rifamycinica DSM 46095.</title>
        <authorList>
            <person name="Lal R."/>
            <person name="Saxena A."/>
            <person name="Kumari R."/>
            <person name="Mukherjee U."/>
            <person name="Singh P."/>
            <person name="Sangwan N."/>
            <person name="Mahato N.K."/>
        </authorList>
    </citation>
    <scope>NUCLEOTIDE SEQUENCE [LARGE SCALE GENOMIC DNA]</scope>
    <source>
        <strain evidence="1 2">DSM 46095</strain>
    </source>
</reference>
<dbReference type="Proteomes" id="UP000027345">
    <property type="component" value="Unassembled WGS sequence"/>
</dbReference>
<accession>A0A066U7X6</accession>
<name>A0A066U7X6_9PSEU</name>
<dbReference type="AlphaFoldDB" id="A0A066U7X6"/>
<dbReference type="STRING" id="287986.DV20_11375"/>
<sequence>MVWTLRRLRRRCEAIAADLPLTNPFDVHDLCQRVALRRGRPIHLVPITGMGEAHGLLMSTDSADLIFHEVATSWPHQEHIVLHELSHLLCGHYCEDLTAAGEIRALIPHLDAKVVRSMLARTSYQAPEELEAELLASVVRQQAELVIPDTINSRIRAAFD</sequence>
<dbReference type="OrthoDB" id="4144896at2"/>
<organism evidence="1 2">
    <name type="scientific">Amycolatopsis rifamycinica</name>
    <dbReference type="NCBI Taxonomy" id="287986"/>
    <lineage>
        <taxon>Bacteria</taxon>
        <taxon>Bacillati</taxon>
        <taxon>Actinomycetota</taxon>
        <taxon>Actinomycetes</taxon>
        <taxon>Pseudonocardiales</taxon>
        <taxon>Pseudonocardiaceae</taxon>
        <taxon>Amycolatopsis</taxon>
    </lineage>
</organism>